<proteinExistence type="predicted"/>
<dbReference type="Proteomes" id="UP001055013">
    <property type="component" value="Unassembled WGS sequence"/>
</dbReference>
<comment type="caution">
    <text evidence="1">The sequence shown here is derived from an EMBL/GenBank/DDBJ whole genome shotgun (WGS) entry which is preliminary data.</text>
</comment>
<name>A0ACB5R4W1_9BURK</name>
<protein>
    <submittedName>
        <fullName evidence="1">Uncharacterized protein</fullName>
    </submittedName>
</protein>
<sequence length="229" mass="25434">MRKMSPIDVKSDFKNSLTDLSNFYSTTNTALTLDSQRSFLVENSLLAAAVLWEGFVSDLLVAYINRDSTRFALHLEDALKQGLSEKQKTILTKYGKLNVPNHLKKEEIQDLVDGNGNNITFSHFGALVDQTRSWLVPIDAARFNNRTAKERAVMNALIAVRNQLAHRSERSHKAMNDALAAGGLHPTGLKRGQKKINHVGSYLKAIVPARNITRLEVFLTELHGVAAAL</sequence>
<organism evidence="1 2">
    <name type="scientific">Caballeronia novacaledonica</name>
    <dbReference type="NCBI Taxonomy" id="1544861"/>
    <lineage>
        <taxon>Bacteria</taxon>
        <taxon>Pseudomonadati</taxon>
        <taxon>Pseudomonadota</taxon>
        <taxon>Betaproteobacteria</taxon>
        <taxon>Burkholderiales</taxon>
        <taxon>Burkholderiaceae</taxon>
        <taxon>Caballeronia</taxon>
    </lineage>
</organism>
<accession>A0ACB5R4W1</accession>
<keyword evidence="2" id="KW-1185">Reference proteome</keyword>
<dbReference type="EMBL" id="BPUR01000037">
    <property type="protein sequence ID" value="GJH22211.1"/>
    <property type="molecule type" value="Genomic_DNA"/>
</dbReference>
<evidence type="ECO:0000313" key="1">
    <source>
        <dbReference type="EMBL" id="GJH22211.1"/>
    </source>
</evidence>
<gene>
    <name evidence="1" type="ORF">CBA19CS22_36735</name>
</gene>
<evidence type="ECO:0000313" key="2">
    <source>
        <dbReference type="Proteomes" id="UP001055013"/>
    </source>
</evidence>
<reference evidence="1" key="1">
    <citation type="submission" date="2021-09" db="EMBL/GenBank/DDBJ databases">
        <title>Isolation and characterization of 3-chlorobenzoate degrading bacteria from soils in Shizuoka.</title>
        <authorList>
            <person name="Ifat A."/>
            <person name="Ogawa N."/>
            <person name="Kimbara K."/>
            <person name="Moriuchi R."/>
            <person name="Dohra H."/>
            <person name="Shintani M."/>
        </authorList>
    </citation>
    <scope>NUCLEOTIDE SEQUENCE</scope>
    <source>
        <strain evidence="1">19CS2-2</strain>
    </source>
</reference>